<dbReference type="PRINTS" id="PR00237">
    <property type="entry name" value="GPCRRHODOPSN"/>
</dbReference>
<keyword evidence="7 9" id="KW-0675">Receptor</keyword>
<evidence type="ECO:0000256" key="2">
    <source>
        <dbReference type="ARBA" id="ARBA00010663"/>
    </source>
</evidence>
<name>A0AAN0N6I4_9ACAR</name>
<protein>
    <submittedName>
        <fullName evidence="12">Orexin receptor 2-like GPCR protein</fullName>
    </submittedName>
</protein>
<evidence type="ECO:0000256" key="10">
    <source>
        <dbReference type="SAM" id="Phobius"/>
    </source>
</evidence>
<feature type="transmembrane region" description="Helical" evidence="10">
    <location>
        <begin position="637"/>
        <end position="657"/>
    </location>
</feature>
<dbReference type="AlphaFoldDB" id="A0AAN0N6I4"/>
<evidence type="ECO:0000256" key="7">
    <source>
        <dbReference type="ARBA" id="ARBA00023170"/>
    </source>
</evidence>
<keyword evidence="6 10" id="KW-0472">Membrane</keyword>
<evidence type="ECO:0000259" key="11">
    <source>
        <dbReference type="PROSITE" id="PS50262"/>
    </source>
</evidence>
<dbReference type="GO" id="GO:0005886">
    <property type="term" value="C:plasma membrane"/>
    <property type="evidence" value="ECO:0007669"/>
    <property type="project" value="TreeGrafter"/>
</dbReference>
<feature type="transmembrane region" description="Helical" evidence="10">
    <location>
        <begin position="599"/>
        <end position="617"/>
    </location>
</feature>
<comment type="similarity">
    <text evidence="2 9">Belongs to the G-protein coupled receptor 1 family.</text>
</comment>
<dbReference type="PRINTS" id="PR01064">
    <property type="entry name" value="OREXINR"/>
</dbReference>
<evidence type="ECO:0000256" key="4">
    <source>
        <dbReference type="ARBA" id="ARBA00022989"/>
    </source>
</evidence>
<dbReference type="Pfam" id="PF00001">
    <property type="entry name" value="7tm_1"/>
    <property type="match status" value="1"/>
</dbReference>
<accession>A0AAN0N6I4</accession>
<evidence type="ECO:0000256" key="6">
    <source>
        <dbReference type="ARBA" id="ARBA00023136"/>
    </source>
</evidence>
<dbReference type="PROSITE" id="PS00237">
    <property type="entry name" value="G_PROTEIN_RECEP_F1_1"/>
    <property type="match status" value="1"/>
</dbReference>
<dbReference type="GO" id="GO:0007631">
    <property type="term" value="P:feeding behavior"/>
    <property type="evidence" value="ECO:0007669"/>
    <property type="project" value="InterPro"/>
</dbReference>
<keyword evidence="5 9" id="KW-0297">G-protein coupled receptor</keyword>
<dbReference type="Gene3D" id="1.20.1070.10">
    <property type="entry name" value="Rhodopsin 7-helix transmembrane proteins"/>
    <property type="match status" value="2"/>
</dbReference>
<keyword evidence="3 9" id="KW-0812">Transmembrane</keyword>
<dbReference type="PANTHER" id="PTHR45695">
    <property type="entry name" value="LEUCOKININ RECEPTOR-RELATED"/>
    <property type="match status" value="1"/>
</dbReference>
<reference evidence="12" key="1">
    <citation type="submission" date="2024-01" db="EMBL/GenBank/DDBJ databases">
        <title>Genome insights into chemosensory and detoxification machineries of broad mite, Polyphagotarsonemus latus (Tarsonemidae: Acari).</title>
        <authorList>
            <person name="Muthugoundar M."/>
            <person name="P J A."/>
            <person name="Augustine N."/>
        </authorList>
    </citation>
    <scope>NUCLEOTIDE SEQUENCE</scope>
</reference>
<dbReference type="PROSITE" id="PS50262">
    <property type="entry name" value="G_PROTEIN_RECEP_F1_2"/>
    <property type="match status" value="1"/>
</dbReference>
<feature type="transmembrane region" description="Helical" evidence="10">
    <location>
        <begin position="277"/>
        <end position="300"/>
    </location>
</feature>
<evidence type="ECO:0000256" key="5">
    <source>
        <dbReference type="ARBA" id="ARBA00023040"/>
    </source>
</evidence>
<evidence type="ECO:0000256" key="8">
    <source>
        <dbReference type="ARBA" id="ARBA00023224"/>
    </source>
</evidence>
<evidence type="ECO:0000256" key="1">
    <source>
        <dbReference type="ARBA" id="ARBA00004141"/>
    </source>
</evidence>
<feature type="transmembrane region" description="Helical" evidence="10">
    <location>
        <begin position="228"/>
        <end position="246"/>
    </location>
</feature>
<evidence type="ECO:0000256" key="3">
    <source>
        <dbReference type="ARBA" id="ARBA00022692"/>
    </source>
</evidence>
<keyword evidence="4 10" id="KW-1133">Transmembrane helix</keyword>
<dbReference type="InterPro" id="IPR000276">
    <property type="entry name" value="GPCR_Rhodpsn"/>
</dbReference>
<proteinExistence type="evidence at transcript level"/>
<organism evidence="12">
    <name type="scientific">Polyphagotarsonemus latus</name>
    <dbReference type="NCBI Taxonomy" id="1204166"/>
    <lineage>
        <taxon>Eukaryota</taxon>
        <taxon>Metazoa</taxon>
        <taxon>Ecdysozoa</taxon>
        <taxon>Arthropoda</taxon>
        <taxon>Chelicerata</taxon>
        <taxon>Arachnida</taxon>
        <taxon>Acari</taxon>
        <taxon>Acariformes</taxon>
        <taxon>Trombidiformes</taxon>
        <taxon>Prostigmata</taxon>
        <taxon>Eleutherengona</taxon>
        <taxon>Heterostigmata</taxon>
        <taxon>Tarsonemoidea</taxon>
        <taxon>Tarsonemidae</taxon>
        <taxon>Polyphagotarsonemus</taxon>
    </lineage>
</organism>
<dbReference type="GO" id="GO:0016499">
    <property type="term" value="F:orexin receptor activity"/>
    <property type="evidence" value="ECO:0007669"/>
    <property type="project" value="InterPro"/>
</dbReference>
<feature type="domain" description="G-protein coupled receptors family 1 profile" evidence="11">
    <location>
        <begin position="128"/>
        <end position="654"/>
    </location>
</feature>
<feature type="transmembrane region" description="Helical" evidence="10">
    <location>
        <begin position="149"/>
        <end position="168"/>
    </location>
</feature>
<feature type="transmembrane region" description="Helical" evidence="10">
    <location>
        <begin position="188"/>
        <end position="207"/>
    </location>
</feature>
<dbReference type="SUPFAM" id="SSF81321">
    <property type="entry name" value="Family A G protein-coupled receptor-like"/>
    <property type="match status" value="1"/>
</dbReference>
<dbReference type="InterPro" id="IPR000204">
    <property type="entry name" value="Orexin_rcpt"/>
</dbReference>
<evidence type="ECO:0000256" key="9">
    <source>
        <dbReference type="RuleBase" id="RU000688"/>
    </source>
</evidence>
<keyword evidence="8 9" id="KW-0807">Transducer</keyword>
<sequence>MLSLNNLTTFENQLNQSFLNENNLIKNLTESYQNQTSENILRQISSFTNEIIKDVILNNSTSSLKETKINLNESAQICLNSSSQNNETTECYDKEEYQKILEDYIYPAHYEFVLIALHIIVFFVGLVGNVLVCISVYRNHTMRNVVNYFIVNLAVADFLVILICLPPTVLWDVTETWWLGNSMCKTVLYFQGVSVFVSILTLTFISIDRWYAICHPLRFKCTTAKARIVIAFIWLTSLSIMVPEFIDLHIEPSPFAKQLDKPYFTDCRLSWSDKTQLIYQIIIVSLLFIIPFSLMSIAYYQIAKVLWIKSIPGSAERCSPTKNKKKSLKYCFTQNLNKFIQKSCCNLCSKKKTKKNISCHFNNSLINDEQRNNLYFKIDTSNNITKNFQGLNQKNLNNDRYSAQLKRSSSANINEENNIPQSTKVLSNICNLEQLKFIDDKDSNQTINEKINERTNEEETNKNSNSLPKENFFQSTITKFIQIKLNIQRIFGLKKKLKTNELQLSDNINNKQNLNDNQTDDNFETTNFIQSRRTNVKKDKINRASTPVQLIYTEQNSFKRIRRMTVPGNRLSSFISTNQADSRVNCEGHVQSRRKAAKMLIAVVVMFGFCYLPLHIINTLRYTIGLPQNDITTVASLISHWLCYANSALNPIIYNFMSGKFRREFKNAFACMCFRKKKKSIDLKGTQRQLTTIHNRRNFKNQSRIINKPKQLINYENNKNLVNSNLVTQNLLNENVNDQKLYNQNLIKRNDGTSLDSHSLDDMNFKHQNNQNLKIKNQIIKT</sequence>
<comment type="subcellular location">
    <subcellularLocation>
        <location evidence="1">Membrane</location>
        <topology evidence="1">Multi-pass membrane protein</topology>
    </subcellularLocation>
</comment>
<dbReference type="InterPro" id="IPR017452">
    <property type="entry name" value="GPCR_Rhodpsn_7TM"/>
</dbReference>
<dbReference type="PANTHER" id="PTHR45695:SF15">
    <property type="entry name" value="OPSIN RH2"/>
    <property type="match status" value="1"/>
</dbReference>
<evidence type="ECO:0000313" key="12">
    <source>
        <dbReference type="EMBL" id="WRW34092.1"/>
    </source>
</evidence>
<feature type="transmembrane region" description="Helical" evidence="10">
    <location>
        <begin position="112"/>
        <end position="137"/>
    </location>
</feature>
<dbReference type="EMBL" id="PP155018">
    <property type="protein sequence ID" value="WRW34092.1"/>
    <property type="molecule type" value="mRNA"/>
</dbReference>